<dbReference type="EMBL" id="MF063068">
    <property type="protein sequence ID" value="ARV77249.1"/>
    <property type="molecule type" value="Genomic_DNA"/>
</dbReference>
<dbReference type="InterPro" id="IPR015915">
    <property type="entry name" value="Kelch-typ_b-propeller"/>
</dbReference>
<dbReference type="SUPFAM" id="SSF50965">
    <property type="entry name" value="Galactose oxidase, central domain"/>
    <property type="match status" value="1"/>
</dbReference>
<accession>A0A1Y0T0C7</accession>
<dbReference type="Pfam" id="PF24681">
    <property type="entry name" value="Kelch_KLHDC2_KLHL20_DRC7"/>
    <property type="match status" value="1"/>
</dbReference>
<dbReference type="Gene3D" id="2.120.10.80">
    <property type="entry name" value="Kelch-type beta propeller"/>
    <property type="match status" value="2"/>
</dbReference>
<sequence>MLELLIGLGRKQGAADDSDVPFPAGTPFKGVVPSSSFISGPSLASAIGLSAGGALNNTPGWLHFIEANGLELYIAKKPLRYAATAEQINQALGNGSKEVTINGDVYICRNMTGAISSGAAAVPSNAGGEWNRYMYNVYDQTDRAGIPDALLWGNYTKAMLGIAQAPAGTNDLGDGVFTICAESVTNGFLLRGNDWQSASGGGQHIKGIWNMPANNPQTYYGWRPILIKKSTLPPSVFRGEVAPADLITGPALVAAVGVTTGAAFEDGNPTWLKFDENGKVFYIAKKPLRTGVTWEILNGFGAVYGSKIITIGNKRYRVRLMTGGTSDPMTTGGGEYDAYFSRCTQFYSGVASDRFASYTGPDVGWVSGTGNGQLCLVQEYYSTSGPGTRGYPGFLGVWYQIANTTHAGYAWRPVLEELPPAPTLSDTWAQIATLPAGVNGASACVIGDKMYVFGGQDAAFVVKGTLYEVNLTTGEVLTKASDLPRRYHQAVNIGGKMYVYGGYTSAYTGDVRIYDPATNLWTGGLSGVNSDRHASFAYNNKMYILGGNGGSQLTQARTYTPAGNTWTNYTATGVAAAPCYLGSADVSDNTAYTLTGYNTQKEFRSINLLTNVGKTMPAPPHGVYGHAHGSMKGGIYVFGGTVDTANKDKVTLRYDIVTGVWSYLGAIPYTIGERAASAQDGTNIYLAGGVGSPTAVWRYTP</sequence>
<dbReference type="PANTHER" id="PTHR46461:SF2">
    <property type="entry name" value="ATTRACTIN"/>
    <property type="match status" value="1"/>
</dbReference>
<name>A0A1Y0T0C7_9CAUD</name>
<protein>
    <submittedName>
        <fullName evidence="1">Virion structural protein</fullName>
    </submittedName>
</protein>
<evidence type="ECO:0000313" key="1">
    <source>
        <dbReference type="EMBL" id="ARV77249.1"/>
    </source>
</evidence>
<organism evidence="1 2">
    <name type="scientific">Pseudomonas phage Noxifer</name>
    <dbReference type="NCBI Taxonomy" id="2006684"/>
    <lineage>
        <taxon>Viruses</taxon>
        <taxon>Duplodnaviria</taxon>
        <taxon>Heunggongvirae</taxon>
        <taxon>Uroviricota</taxon>
        <taxon>Caudoviricetes</taxon>
        <taxon>Chimalliviridae</taxon>
        <taxon>Noxifervirus</taxon>
        <taxon>Noxifervirus noxifer</taxon>
    </lineage>
</organism>
<dbReference type="PANTHER" id="PTHR46461">
    <property type="entry name" value="KELCH DOMAIN-CONTAINING PROTEIN 3"/>
    <property type="match status" value="1"/>
</dbReference>
<evidence type="ECO:0000313" key="2">
    <source>
        <dbReference type="Proteomes" id="UP000224829"/>
    </source>
</evidence>
<gene>
    <name evidence="1" type="ORF">NOXIFER_78</name>
</gene>
<proteinExistence type="predicted"/>
<dbReference type="GO" id="GO:0003682">
    <property type="term" value="F:chromatin binding"/>
    <property type="evidence" value="ECO:0007669"/>
    <property type="project" value="InterPro"/>
</dbReference>
<keyword evidence="2" id="KW-1185">Reference proteome</keyword>
<dbReference type="InterPro" id="IPR006652">
    <property type="entry name" value="Kelch_1"/>
</dbReference>
<reference evidence="1 2" key="1">
    <citation type="submission" date="2017-05" db="EMBL/GenBank/DDBJ databases">
        <authorList>
            <person name="Song R."/>
            <person name="Chenine A.L."/>
            <person name="Ruprecht R.M."/>
        </authorList>
    </citation>
    <scope>NUCLEOTIDE SEQUENCE [LARGE SCALE GENOMIC DNA]</scope>
</reference>
<dbReference type="Pfam" id="PF01344">
    <property type="entry name" value="Kelch_1"/>
    <property type="match status" value="1"/>
</dbReference>
<dbReference type="OrthoDB" id="9310at10239"/>
<dbReference type="InterPro" id="IPR052637">
    <property type="entry name" value="KLHDC3-like"/>
</dbReference>
<dbReference type="Proteomes" id="UP000224829">
    <property type="component" value="Segment"/>
</dbReference>
<dbReference type="InterPro" id="IPR011043">
    <property type="entry name" value="Gal_Oxase/kelch_b-propeller"/>
</dbReference>